<gene>
    <name evidence="1" type="ORF">C9I28_17960</name>
</gene>
<accession>A0A2R4CCI3</accession>
<dbReference type="AlphaFoldDB" id="A0A2R4CCI3"/>
<keyword evidence="2" id="KW-1185">Reference proteome</keyword>
<dbReference type="EMBL" id="CP028324">
    <property type="protein sequence ID" value="AVR97319.1"/>
    <property type="molecule type" value="Genomic_DNA"/>
</dbReference>
<proteinExistence type="predicted"/>
<name>A0A2R4CCI3_9BURK</name>
<dbReference type="KEGG" id="masz:C9I28_17960"/>
<evidence type="ECO:0000313" key="2">
    <source>
        <dbReference type="Proteomes" id="UP000240505"/>
    </source>
</evidence>
<sequence length="62" mass="7210">MREHWDEFLLDRLGGWSTAEYDLLARCLLYLADHHDGLWGDQLERSSDTVHRLMIAAGPSLR</sequence>
<reference evidence="1 2" key="1">
    <citation type="submission" date="2018-03" db="EMBL/GenBank/DDBJ databases">
        <title>Massilia armeniaca sp. nov., isolated from desert soil.</title>
        <authorList>
            <person name="Huang H."/>
            <person name="Ren M."/>
        </authorList>
    </citation>
    <scope>NUCLEOTIDE SEQUENCE [LARGE SCALE GENOMIC DNA]</scope>
    <source>
        <strain evidence="1 2">ZMN-3</strain>
    </source>
</reference>
<protein>
    <submittedName>
        <fullName evidence="1">Uncharacterized protein</fullName>
    </submittedName>
</protein>
<organism evidence="1 2">
    <name type="scientific">Pseudoduganella armeniaca</name>
    <dbReference type="NCBI Taxonomy" id="2072590"/>
    <lineage>
        <taxon>Bacteria</taxon>
        <taxon>Pseudomonadati</taxon>
        <taxon>Pseudomonadota</taxon>
        <taxon>Betaproteobacteria</taxon>
        <taxon>Burkholderiales</taxon>
        <taxon>Oxalobacteraceae</taxon>
        <taxon>Telluria group</taxon>
        <taxon>Pseudoduganella</taxon>
    </lineage>
</organism>
<evidence type="ECO:0000313" key="1">
    <source>
        <dbReference type="EMBL" id="AVR97319.1"/>
    </source>
</evidence>
<dbReference type="Proteomes" id="UP000240505">
    <property type="component" value="Chromosome"/>
</dbReference>